<gene>
    <name evidence="2" type="ORF">PoB_001438900</name>
</gene>
<proteinExistence type="predicted"/>
<evidence type="ECO:0000313" key="2">
    <source>
        <dbReference type="EMBL" id="GFN87883.1"/>
    </source>
</evidence>
<dbReference type="AlphaFoldDB" id="A0AAV3YXV1"/>
<keyword evidence="2" id="KW-0548">Nucleotidyltransferase</keyword>
<feature type="domain" description="Reverse transcriptase" evidence="1">
    <location>
        <begin position="14"/>
        <end position="159"/>
    </location>
</feature>
<keyword evidence="2" id="KW-0695">RNA-directed DNA polymerase</keyword>
<name>A0AAV3YXV1_9GAST</name>
<organism evidence="2 3">
    <name type="scientific">Plakobranchus ocellatus</name>
    <dbReference type="NCBI Taxonomy" id="259542"/>
    <lineage>
        <taxon>Eukaryota</taxon>
        <taxon>Metazoa</taxon>
        <taxon>Spiralia</taxon>
        <taxon>Lophotrochozoa</taxon>
        <taxon>Mollusca</taxon>
        <taxon>Gastropoda</taxon>
        <taxon>Heterobranchia</taxon>
        <taxon>Euthyneura</taxon>
        <taxon>Panpulmonata</taxon>
        <taxon>Sacoglossa</taxon>
        <taxon>Placobranchoidea</taxon>
        <taxon>Plakobranchidae</taxon>
        <taxon>Plakobranchus</taxon>
    </lineage>
</organism>
<dbReference type="Proteomes" id="UP000735302">
    <property type="component" value="Unassembled WGS sequence"/>
</dbReference>
<dbReference type="GO" id="GO:0003964">
    <property type="term" value="F:RNA-directed DNA polymerase activity"/>
    <property type="evidence" value="ECO:0007669"/>
    <property type="project" value="UniProtKB-KW"/>
</dbReference>
<evidence type="ECO:0000259" key="1">
    <source>
        <dbReference type="Pfam" id="PF00078"/>
    </source>
</evidence>
<reference evidence="2 3" key="1">
    <citation type="journal article" date="2021" name="Elife">
        <title>Chloroplast acquisition without the gene transfer in kleptoplastic sea slugs, Plakobranchus ocellatus.</title>
        <authorList>
            <person name="Maeda T."/>
            <person name="Takahashi S."/>
            <person name="Yoshida T."/>
            <person name="Shimamura S."/>
            <person name="Takaki Y."/>
            <person name="Nagai Y."/>
            <person name="Toyoda A."/>
            <person name="Suzuki Y."/>
            <person name="Arimoto A."/>
            <person name="Ishii H."/>
            <person name="Satoh N."/>
            <person name="Nishiyama T."/>
            <person name="Hasebe M."/>
            <person name="Maruyama T."/>
            <person name="Minagawa J."/>
            <person name="Obokata J."/>
            <person name="Shigenobu S."/>
        </authorList>
    </citation>
    <scope>NUCLEOTIDE SEQUENCE [LARGE SCALE GENOMIC DNA]</scope>
</reference>
<comment type="caution">
    <text evidence="2">The sequence shown here is derived from an EMBL/GenBank/DDBJ whole genome shotgun (WGS) entry which is preliminary data.</text>
</comment>
<keyword evidence="3" id="KW-1185">Reference proteome</keyword>
<dbReference type="InterPro" id="IPR000477">
    <property type="entry name" value="RT_dom"/>
</dbReference>
<dbReference type="Pfam" id="PF00078">
    <property type="entry name" value="RVT_1"/>
    <property type="match status" value="1"/>
</dbReference>
<protein>
    <submittedName>
        <fullName evidence="2">Reverse transcriptase-like protein</fullName>
    </submittedName>
</protein>
<dbReference type="EMBL" id="BLXT01001819">
    <property type="protein sequence ID" value="GFN87883.1"/>
    <property type="molecule type" value="Genomic_DNA"/>
</dbReference>
<evidence type="ECO:0000313" key="3">
    <source>
        <dbReference type="Proteomes" id="UP000735302"/>
    </source>
</evidence>
<accession>A0AAV3YXV1</accession>
<sequence length="232" mass="26634">MAARLVLGCSVPILKKGKCVTAAESYRPSSLTSVISKTMGRMGNARLYHYLEQSACLDESQSGFRRHRTTVDQLVRFTQSVINAWQAQSHTVAVNFDLEKTYDRVWRTGLQLMKLQEHGITGRMYRWLKAFLTERFISTRIVCEKGQRSYRSWWAQTPQSLRMIDINFKRPVLEFANPVLNLARRKSPKKLDRVQNAALRLVLRALWSTPIATLELAAGCDPFSLRRGEQTV</sequence>
<keyword evidence="2" id="KW-0808">Transferase</keyword>
<dbReference type="PANTHER" id="PTHR19446">
    <property type="entry name" value="REVERSE TRANSCRIPTASES"/>
    <property type="match status" value="1"/>
</dbReference>